<organism evidence="2 3">
    <name type="scientific">Parastrongyloides trichosuri</name>
    <name type="common">Possum-specific nematode worm</name>
    <dbReference type="NCBI Taxonomy" id="131310"/>
    <lineage>
        <taxon>Eukaryota</taxon>
        <taxon>Metazoa</taxon>
        <taxon>Ecdysozoa</taxon>
        <taxon>Nematoda</taxon>
        <taxon>Chromadorea</taxon>
        <taxon>Rhabditida</taxon>
        <taxon>Tylenchina</taxon>
        <taxon>Panagrolaimomorpha</taxon>
        <taxon>Strongyloidoidea</taxon>
        <taxon>Strongyloididae</taxon>
        <taxon>Parastrongyloides</taxon>
    </lineage>
</organism>
<name>A0A0N4Z6X8_PARTI</name>
<protein>
    <submittedName>
        <fullName evidence="3">Myosin_tail_1 domain-containing protein</fullName>
    </submittedName>
</protein>
<feature type="coiled-coil region" evidence="1">
    <location>
        <begin position="69"/>
        <end position="155"/>
    </location>
</feature>
<dbReference type="WBParaSite" id="PTRK_0000293400.1">
    <property type="protein sequence ID" value="PTRK_0000293400.1"/>
    <property type="gene ID" value="PTRK_0000293400"/>
</dbReference>
<evidence type="ECO:0000313" key="2">
    <source>
        <dbReference type="Proteomes" id="UP000038045"/>
    </source>
</evidence>
<proteinExistence type="predicted"/>
<keyword evidence="1" id="KW-0175">Coiled coil</keyword>
<reference evidence="3" key="1">
    <citation type="submission" date="2017-02" db="UniProtKB">
        <authorList>
            <consortium name="WormBaseParasite"/>
        </authorList>
    </citation>
    <scope>IDENTIFICATION</scope>
</reference>
<dbReference type="Proteomes" id="UP000038045">
    <property type="component" value="Unplaced"/>
</dbReference>
<evidence type="ECO:0000313" key="3">
    <source>
        <dbReference type="WBParaSite" id="PTRK_0000293400.1"/>
    </source>
</evidence>
<dbReference type="AlphaFoldDB" id="A0A0N4Z6X8"/>
<evidence type="ECO:0000256" key="1">
    <source>
        <dbReference type="SAM" id="Coils"/>
    </source>
</evidence>
<accession>A0A0N4Z6X8</accession>
<keyword evidence="2" id="KW-1185">Reference proteome</keyword>
<sequence length="174" mass="20220">MNSSVEKIAVRVAATERLTRYNNGCIKEAQKKLNNLSKKEETIFVTAKKILGYHQLNTDKTGERNVSTADLLRTKKVELKEMASQLSNNLEEIDNELKIHLKEKEDLIRKAEEETDIRDKISSEIQGKVMLLDNVKEKMKMVEEYRAKMFELRNQCQCNQTEVVLVRQNMNALF</sequence>